<protein>
    <submittedName>
        <fullName evidence="2">Predicted protein</fullName>
    </submittedName>
</protein>
<name>D2V6P7_NAEGR</name>
<feature type="compositionally biased region" description="Acidic residues" evidence="1">
    <location>
        <begin position="79"/>
        <end position="88"/>
    </location>
</feature>
<feature type="region of interest" description="Disordered" evidence="1">
    <location>
        <begin position="71"/>
        <end position="123"/>
    </location>
</feature>
<proteinExistence type="predicted"/>
<feature type="compositionally biased region" description="Low complexity" evidence="1">
    <location>
        <begin position="89"/>
        <end position="104"/>
    </location>
</feature>
<reference evidence="2 3" key="1">
    <citation type="journal article" date="2010" name="Cell">
        <title>The genome of Naegleria gruberi illuminates early eukaryotic versatility.</title>
        <authorList>
            <person name="Fritz-Laylin L.K."/>
            <person name="Prochnik S.E."/>
            <person name="Ginger M.L."/>
            <person name="Dacks J.B."/>
            <person name="Carpenter M.L."/>
            <person name="Field M.C."/>
            <person name="Kuo A."/>
            <person name="Paredez A."/>
            <person name="Chapman J."/>
            <person name="Pham J."/>
            <person name="Shu S."/>
            <person name="Neupane R."/>
            <person name="Cipriano M."/>
            <person name="Mancuso J."/>
            <person name="Tu H."/>
            <person name="Salamov A."/>
            <person name="Lindquist E."/>
            <person name="Shapiro H."/>
            <person name="Lucas S."/>
            <person name="Grigoriev I.V."/>
            <person name="Cande W.Z."/>
            <person name="Fulton C."/>
            <person name="Rokhsar D.S."/>
            <person name="Dawson S.C."/>
        </authorList>
    </citation>
    <scope>NUCLEOTIDE SEQUENCE [LARGE SCALE GENOMIC DNA]</scope>
    <source>
        <strain evidence="2 3">NEG-M</strain>
    </source>
</reference>
<dbReference type="GeneID" id="8861668"/>
<feature type="compositionally biased region" description="Low complexity" evidence="1">
    <location>
        <begin position="1"/>
        <end position="12"/>
    </location>
</feature>
<dbReference type="OrthoDB" id="10419680at2759"/>
<dbReference type="KEGG" id="ngr:NAEGRDRAFT_64516"/>
<gene>
    <name evidence="2" type="ORF">NAEGRDRAFT_64516</name>
</gene>
<dbReference type="Proteomes" id="UP000006671">
    <property type="component" value="Unassembled WGS sequence"/>
</dbReference>
<dbReference type="EMBL" id="GG738854">
    <property type="protein sequence ID" value="EFC47477.1"/>
    <property type="molecule type" value="Genomic_DNA"/>
</dbReference>
<dbReference type="AlphaFoldDB" id="D2V6P7"/>
<feature type="region of interest" description="Disordered" evidence="1">
    <location>
        <begin position="1"/>
        <end position="33"/>
    </location>
</feature>
<accession>D2V6P7</accession>
<dbReference type="VEuPathDB" id="AmoebaDB:NAEGRDRAFT_64516"/>
<sequence length="320" mass="36354">MNKNNQNASSSSSDKKKKNKKDPSFKFVDMTSEWEPCMSGIRKEKKYFQLRKQLKTCENFQDNYFVISMPKKRKGSGATDEEDDEEQQQDNNVDNSNQQQMQSSMTQYDPSQQIPPNINTSNMNIPIINTRNILRFDNATPTRNQFTFVPQPVNPPVKTLSNGLVEYNNVKISTASNFDSQKKKKRKSNPQQPPQHSNIQENQHVHNNQQYPPTNTPPHFNSDFIGNASIISADIVNDDFERYHNLSNAQVLDASFIPFTPIDNISMGSVNITANPLPELDTVSISFSEPMSFNGDFNFEDLPDLELFGNVEINVSSGSR</sequence>
<evidence type="ECO:0000256" key="1">
    <source>
        <dbReference type="SAM" id="MobiDB-lite"/>
    </source>
</evidence>
<keyword evidence="3" id="KW-1185">Reference proteome</keyword>
<evidence type="ECO:0000313" key="2">
    <source>
        <dbReference type="EMBL" id="EFC47477.1"/>
    </source>
</evidence>
<dbReference type="RefSeq" id="XP_002680221.1">
    <property type="nucleotide sequence ID" value="XM_002680175.1"/>
</dbReference>
<evidence type="ECO:0000313" key="3">
    <source>
        <dbReference type="Proteomes" id="UP000006671"/>
    </source>
</evidence>
<feature type="region of interest" description="Disordered" evidence="1">
    <location>
        <begin position="175"/>
        <end position="199"/>
    </location>
</feature>
<dbReference type="InParanoid" id="D2V6P7"/>
<feature type="compositionally biased region" description="Polar residues" evidence="1">
    <location>
        <begin position="105"/>
        <end position="123"/>
    </location>
</feature>
<organism evidence="3">
    <name type="scientific">Naegleria gruberi</name>
    <name type="common">Amoeba</name>
    <dbReference type="NCBI Taxonomy" id="5762"/>
    <lineage>
        <taxon>Eukaryota</taxon>
        <taxon>Discoba</taxon>
        <taxon>Heterolobosea</taxon>
        <taxon>Tetramitia</taxon>
        <taxon>Eutetramitia</taxon>
        <taxon>Vahlkampfiidae</taxon>
        <taxon>Naegleria</taxon>
    </lineage>
</organism>